<comment type="caution">
    <text evidence="1">The sequence shown here is derived from an EMBL/GenBank/DDBJ whole genome shotgun (WGS) entry which is preliminary data.</text>
</comment>
<proteinExistence type="predicted"/>
<dbReference type="EMBL" id="CM043031">
    <property type="protein sequence ID" value="KAI4583656.1"/>
    <property type="molecule type" value="Genomic_DNA"/>
</dbReference>
<evidence type="ECO:0000313" key="2">
    <source>
        <dbReference type="Proteomes" id="UP001057279"/>
    </source>
</evidence>
<dbReference type="Proteomes" id="UP001057279">
    <property type="component" value="Linkage Group LG06"/>
</dbReference>
<name>A0ACB9V2G7_9CETA</name>
<organism evidence="1 2">
    <name type="scientific">Ovis ammon polii x Ovis aries</name>
    <dbReference type="NCBI Taxonomy" id="2918886"/>
    <lineage>
        <taxon>Eukaryota</taxon>
        <taxon>Metazoa</taxon>
        <taxon>Chordata</taxon>
        <taxon>Craniata</taxon>
        <taxon>Vertebrata</taxon>
        <taxon>Euteleostomi</taxon>
        <taxon>Mammalia</taxon>
        <taxon>Eutheria</taxon>
        <taxon>Laurasiatheria</taxon>
        <taxon>Artiodactyla</taxon>
        <taxon>Ruminantia</taxon>
        <taxon>Pecora</taxon>
        <taxon>Bovidae</taxon>
        <taxon>Caprinae</taxon>
        <taxon>Ovis</taxon>
    </lineage>
</organism>
<gene>
    <name evidence="1" type="ORF">MJG53_006935</name>
</gene>
<protein>
    <submittedName>
        <fullName evidence="1">Uncharacterized protein</fullName>
    </submittedName>
</protein>
<accession>A0ACB9V2G7</accession>
<reference evidence="1" key="1">
    <citation type="submission" date="2022-03" db="EMBL/GenBank/DDBJ databases">
        <title>Genomic analyses of argali, domestic sheep and their hybrids provide insights into chromosomal evolution, heterosis and genetic basis of agronomic traits.</title>
        <authorList>
            <person name="Li M."/>
        </authorList>
    </citation>
    <scope>NUCLEOTIDE SEQUENCE</scope>
    <source>
        <strain evidence="1">F1 hybrid</strain>
    </source>
</reference>
<evidence type="ECO:0000313" key="1">
    <source>
        <dbReference type="EMBL" id="KAI4583656.1"/>
    </source>
</evidence>
<sequence length="1348" mass="148486">MAASKVKQDMPPVGGYGPIDYKRNLPRRGLSGYSMFAVGIGALLFGYWSMMRWNRERRRLQIEDFEARIALMPLLQAEKDRRVLQMLRENLEEEATIMKDVPGWKVGESVFHTTRWVTPMMGELYGLRTGEEILSSTYGFICTAEAAALERELLEDYRFGRQQLVEWCGHASAVAVTKEYEPTIFYPTRSADPLHRDLTTQCWDPETGGDAEDGLRPDVLVSLAAPKRCAGRFSGRHHFVAGRFVPDDVRRKFALRLPGYTGTDCTPDAEEPTVTAWGLEGSSLRPGQPSPALEDWEEASEWTSWFNVDHPGGDGDFESLAAIRFYYGPARVCPRPLALEARTTDWALPSDVGERVHLNPTRGFWCLNREQPRGRSCSNYHVRFRCPLGCGPNTCGCPDHILLGSVVTPSGHPLPGARVSLRDWPGTVATSDAHGTFRMPGVCASSRANVSAQMDGFSAGMAQAQANSSMSAVATVVLNKLEKPYLVKHPESRVREAGQNVTFCCKASGTPMPKKYSWFHNGTLLDRRTHRYGAHLELHGLRPDQAGTYHCKAWNDAGAVRSGTARLTVLAPGQPACDPRPQEHLIKLPDDCGQPGRGPTYLDVGLCPDTLCPSPAGSSPRCGDAGSRCCSVRRLESRKVHCSGYTLPVKIVAECGCQKCLPLRGLIRGRVVAADSSEPLRFARILLGREPIGFTSYQGDFTLEVAPSTQRLVMTFVDPSGQFVDTVRVLPFDPRGAGVYHEVKAMRKKAPIILDARQSNTISLGEMGEEAPLGELVIPPGAFRSADGQPYTGAVEAQVTFVDPRNLTSAAAAPSDLRFVDADGELAPLRTYGMFSVDLRAAGSAEQLHTGLVAVRVAADQIRMPGHVEALKLWSLNPDTGLWEEESGFQRERPASRRARREERVFLVGNVEIRERRLFNLDVPERRRCFVKVRAYANDKFSPSEQVEGVVVTLVNLEPAPGFSANPRAWGRFDSAVTGPNGACLPAFCDADRPDAYTAVVTATLGGEELEPAPSRPRPLPAAVGVAQPYLDRLAYRRTDHDDPALKRSGFRINLAKPRPGDPSEANGPVYPWRSLRECQEAPVTASHFRFARVEADKYEYNVVPFREGAPASWTGDLLAWWPNPQEFRACFLKVKIEGPQEYMVRSHNLGGTHPRTQGQLYGLRDSRSVRDPQRPSSSAACVEFKCSGMLFDQRQVDRTLVTVMPQGSCRRVAVNGLLQDYLTRHPPPAPSDDLAAFSMLAPLDPLGHNYGVYTVTDQSPRLAKEIAIGRCFDGSSDSFSREMKADAGTAVTFQCREPTAGRPSLFQRLLESPSAALGDIRREMGQASRVQARASGPLRTRRGRAQQ</sequence>
<keyword evidence="2" id="KW-1185">Reference proteome</keyword>